<evidence type="ECO:0000256" key="4">
    <source>
        <dbReference type="ARBA" id="ARBA00022946"/>
    </source>
</evidence>
<organism evidence="9 10">
    <name type="scientific">Angiostrongylus cantonensis</name>
    <name type="common">Rat lungworm</name>
    <dbReference type="NCBI Taxonomy" id="6313"/>
    <lineage>
        <taxon>Eukaryota</taxon>
        <taxon>Metazoa</taxon>
        <taxon>Ecdysozoa</taxon>
        <taxon>Nematoda</taxon>
        <taxon>Chromadorea</taxon>
        <taxon>Rhabditida</taxon>
        <taxon>Rhabditina</taxon>
        <taxon>Rhabditomorpha</taxon>
        <taxon>Strongyloidea</taxon>
        <taxon>Metastrongylidae</taxon>
        <taxon>Angiostrongylus</taxon>
    </lineage>
</organism>
<feature type="transmembrane region" description="Helical" evidence="8">
    <location>
        <begin position="64"/>
        <end position="84"/>
    </location>
</feature>
<protein>
    <recommendedName>
        <fullName evidence="8">Mitochondrial import inner membrane translocase subunit Tim21</fullName>
    </recommendedName>
</protein>
<comment type="similarity">
    <text evidence="2 8">Belongs to the TIM21 family.</text>
</comment>
<evidence type="ECO:0000256" key="1">
    <source>
        <dbReference type="ARBA" id="ARBA00004304"/>
    </source>
</evidence>
<keyword evidence="3 8" id="KW-0812">Transmembrane</keyword>
<evidence type="ECO:0000313" key="9">
    <source>
        <dbReference type="Proteomes" id="UP000035642"/>
    </source>
</evidence>
<dbReference type="PANTHER" id="PTHR13032">
    <property type="entry name" value="MITOCHONDRIAL IMPORT INNER MEMBRANE TRANSLOCASE SUBUNIT TIM21"/>
    <property type="match status" value="1"/>
</dbReference>
<reference evidence="9" key="1">
    <citation type="submission" date="2012-09" db="EMBL/GenBank/DDBJ databases">
        <authorList>
            <person name="Martin A.A."/>
        </authorList>
    </citation>
    <scope>NUCLEOTIDE SEQUENCE</scope>
</reference>
<dbReference type="STRING" id="6313.A0A0K0CW29"/>
<sequence length="202" mass="23129">LRSFSRKEWESAEKIDGQHTLQRTVLEEVLVKEKAKPMSFTGKASSWITSAVTKSVTEKASNTILYAAVAGGLGILGVFIYLLAREFLAEGSPQKVYSKRSLQFYSALALIRRDESCQELFGPTIAGYGEETSRGRRRHVAHHEYQKDGKQRIRVLFHLKGERNEGIAQAEMEQQDGKWQWRFLYVETKIRPKTTHVLIDNR</sequence>
<dbReference type="FunFam" id="3.10.450.320:FF:000003">
    <property type="entry name" value="Protein CBG23912"/>
    <property type="match status" value="1"/>
</dbReference>
<dbReference type="InterPro" id="IPR038552">
    <property type="entry name" value="Tim21_IMS_sf"/>
</dbReference>
<dbReference type="AlphaFoldDB" id="A0A0K0CW29"/>
<evidence type="ECO:0000256" key="8">
    <source>
        <dbReference type="RuleBase" id="RU367142"/>
    </source>
</evidence>
<evidence type="ECO:0000256" key="2">
    <source>
        <dbReference type="ARBA" id="ARBA00010867"/>
    </source>
</evidence>
<dbReference type="GO" id="GO:0005744">
    <property type="term" value="C:TIM23 mitochondrial import inner membrane translocase complex"/>
    <property type="evidence" value="ECO:0007669"/>
    <property type="project" value="UniProtKB-UniRule"/>
</dbReference>
<keyword evidence="8" id="KW-0813">Transport</keyword>
<dbReference type="WBParaSite" id="ACAC_0000159901-mRNA-1">
    <property type="protein sequence ID" value="ACAC_0000159901-mRNA-1"/>
    <property type="gene ID" value="ACAC_0000159901"/>
</dbReference>
<dbReference type="Gene3D" id="3.10.450.320">
    <property type="entry name" value="Mitochondrial import inner membrane translocase subunit Tim21"/>
    <property type="match status" value="1"/>
</dbReference>
<keyword evidence="8" id="KW-0653">Protein transport</keyword>
<keyword evidence="9" id="KW-1185">Reference proteome</keyword>
<proteinExistence type="inferred from homology"/>
<evidence type="ECO:0000313" key="10">
    <source>
        <dbReference type="WBParaSite" id="ACAC_0000159901-mRNA-1"/>
    </source>
</evidence>
<comment type="subcellular location">
    <subcellularLocation>
        <location evidence="8">Mitochondrion inner membrane</location>
        <topology evidence="8">Single-pass membrane protein</topology>
    </subcellularLocation>
    <subcellularLocation>
        <location evidence="1">Mitochondrion membrane</location>
        <topology evidence="1">Single-pass membrane protein</topology>
    </subcellularLocation>
</comment>
<dbReference type="GO" id="GO:0030150">
    <property type="term" value="P:protein import into mitochondrial matrix"/>
    <property type="evidence" value="ECO:0007669"/>
    <property type="project" value="UniProtKB-UniRule"/>
</dbReference>
<keyword evidence="8" id="KW-0999">Mitochondrion inner membrane</keyword>
<evidence type="ECO:0000256" key="6">
    <source>
        <dbReference type="ARBA" id="ARBA00023128"/>
    </source>
</evidence>
<accession>A0A0K0CW29</accession>
<dbReference type="Pfam" id="PF08294">
    <property type="entry name" value="TIM21"/>
    <property type="match status" value="1"/>
</dbReference>
<evidence type="ECO:0000256" key="7">
    <source>
        <dbReference type="ARBA" id="ARBA00023136"/>
    </source>
</evidence>
<keyword evidence="4" id="KW-0809">Transit peptide</keyword>
<keyword evidence="6 8" id="KW-0496">Mitochondrion</keyword>
<evidence type="ECO:0000256" key="5">
    <source>
        <dbReference type="ARBA" id="ARBA00022989"/>
    </source>
</evidence>
<keyword evidence="5 8" id="KW-1133">Transmembrane helix</keyword>
<name>A0A0K0CW29_ANGCA</name>
<evidence type="ECO:0000256" key="3">
    <source>
        <dbReference type="ARBA" id="ARBA00022692"/>
    </source>
</evidence>
<dbReference type="InterPro" id="IPR013261">
    <property type="entry name" value="Tim21"/>
</dbReference>
<keyword evidence="7 8" id="KW-0472">Membrane</keyword>
<keyword evidence="8" id="KW-0811">Translocation</keyword>
<dbReference type="PANTHER" id="PTHR13032:SF6">
    <property type="entry name" value="MITOCHONDRIAL IMPORT INNER MEMBRANE TRANSLOCASE SUBUNIT TIM21"/>
    <property type="match status" value="1"/>
</dbReference>
<reference evidence="10" key="2">
    <citation type="submission" date="2017-02" db="UniProtKB">
        <authorList>
            <consortium name="WormBaseParasite"/>
        </authorList>
    </citation>
    <scope>IDENTIFICATION</scope>
</reference>
<comment type="function">
    <text evidence="8">Essential component of the TIM23 complex, a complex that mediates the translocation of transit peptide-containing proteins across the mitochondrial inner membrane.</text>
</comment>
<comment type="subunit">
    <text evidence="8">Component of the TIM23 complex.</text>
</comment>
<dbReference type="Proteomes" id="UP000035642">
    <property type="component" value="Unassembled WGS sequence"/>
</dbReference>